<feature type="region of interest" description="Disordered" evidence="4">
    <location>
        <begin position="171"/>
        <end position="190"/>
    </location>
</feature>
<feature type="domain" description="Ribosome maturation factor RimP N-terminal" evidence="5">
    <location>
        <begin position="20"/>
        <end position="100"/>
    </location>
</feature>
<evidence type="ECO:0000256" key="4">
    <source>
        <dbReference type="SAM" id="MobiDB-lite"/>
    </source>
</evidence>
<gene>
    <name evidence="3" type="primary">rimP</name>
    <name evidence="7" type="ORF">SAMN04489750_1912</name>
</gene>
<dbReference type="Pfam" id="PF17384">
    <property type="entry name" value="DUF150_C"/>
    <property type="match status" value="1"/>
</dbReference>
<dbReference type="GO" id="GO:0000028">
    <property type="term" value="P:ribosomal small subunit assembly"/>
    <property type="evidence" value="ECO:0007669"/>
    <property type="project" value="TreeGrafter"/>
</dbReference>
<organism evidence="7 8">
    <name type="scientific">Branchiibius hedensis</name>
    <dbReference type="NCBI Taxonomy" id="672460"/>
    <lineage>
        <taxon>Bacteria</taxon>
        <taxon>Bacillati</taxon>
        <taxon>Actinomycetota</taxon>
        <taxon>Actinomycetes</taxon>
        <taxon>Micrococcales</taxon>
        <taxon>Dermacoccaceae</taxon>
        <taxon>Branchiibius</taxon>
    </lineage>
</organism>
<dbReference type="OrthoDB" id="9805006at2"/>
<dbReference type="EMBL" id="UESZ01000001">
    <property type="protein sequence ID" value="SSA34587.1"/>
    <property type="molecule type" value="Genomic_DNA"/>
</dbReference>
<proteinExistence type="inferred from homology"/>
<feature type="compositionally biased region" description="Acidic residues" evidence="4">
    <location>
        <begin position="178"/>
        <end position="190"/>
    </location>
</feature>
<evidence type="ECO:0000313" key="7">
    <source>
        <dbReference type="EMBL" id="SSA34587.1"/>
    </source>
</evidence>
<dbReference type="SUPFAM" id="SSF74942">
    <property type="entry name" value="YhbC-like, C-terminal domain"/>
    <property type="match status" value="1"/>
</dbReference>
<keyword evidence="1 3" id="KW-0963">Cytoplasm</keyword>
<keyword evidence="2 3" id="KW-0690">Ribosome biogenesis</keyword>
<evidence type="ECO:0000256" key="3">
    <source>
        <dbReference type="HAMAP-Rule" id="MF_01077"/>
    </source>
</evidence>
<evidence type="ECO:0000256" key="1">
    <source>
        <dbReference type="ARBA" id="ARBA00022490"/>
    </source>
</evidence>
<sequence>MSTSSTARTERIAQELSERLAPLRLRVEDLTVAPAGKRRIVRVLVDRDIPDEGPATTTATAPVDLDLVADATRVIGTALDDTDLMGDAAYVLEVSSPGTDRPLTSPRHFRRNVGRLVRITREGADPVEGRIVSADADGVTLLVTGPKGATSETSLTYAECGRADIQVEFSKVGKETSDTDVDEDGEGDEA</sequence>
<comment type="similarity">
    <text evidence="3">Belongs to the RimP family.</text>
</comment>
<feature type="domain" description="Ribosome maturation factor RimP C-terminal" evidence="6">
    <location>
        <begin position="103"/>
        <end position="169"/>
    </location>
</feature>
<comment type="subcellular location">
    <subcellularLocation>
        <location evidence="3">Cytoplasm</location>
    </subcellularLocation>
</comment>
<dbReference type="Proteomes" id="UP000250028">
    <property type="component" value="Unassembled WGS sequence"/>
</dbReference>
<evidence type="ECO:0000259" key="5">
    <source>
        <dbReference type="Pfam" id="PF02576"/>
    </source>
</evidence>
<dbReference type="Pfam" id="PF02576">
    <property type="entry name" value="RimP_N"/>
    <property type="match status" value="1"/>
</dbReference>
<accession>A0A2Y8ZXI5</accession>
<dbReference type="PANTHER" id="PTHR33867">
    <property type="entry name" value="RIBOSOME MATURATION FACTOR RIMP"/>
    <property type="match status" value="1"/>
</dbReference>
<dbReference type="GO" id="GO:0005829">
    <property type="term" value="C:cytosol"/>
    <property type="evidence" value="ECO:0007669"/>
    <property type="project" value="TreeGrafter"/>
</dbReference>
<dbReference type="InterPro" id="IPR028989">
    <property type="entry name" value="RimP_N"/>
</dbReference>
<dbReference type="AlphaFoldDB" id="A0A2Y8ZXI5"/>
<protein>
    <recommendedName>
        <fullName evidence="3">Ribosome maturation factor RimP</fullName>
    </recommendedName>
</protein>
<dbReference type="PANTHER" id="PTHR33867:SF1">
    <property type="entry name" value="RIBOSOME MATURATION FACTOR RIMP"/>
    <property type="match status" value="1"/>
</dbReference>
<evidence type="ECO:0000259" key="6">
    <source>
        <dbReference type="Pfam" id="PF17384"/>
    </source>
</evidence>
<dbReference type="InterPro" id="IPR036847">
    <property type="entry name" value="RimP_C_sf"/>
</dbReference>
<dbReference type="RefSeq" id="WP_109685289.1">
    <property type="nucleotide sequence ID" value="NZ_QGDN01000001.1"/>
</dbReference>
<keyword evidence="8" id="KW-1185">Reference proteome</keyword>
<dbReference type="GO" id="GO:0006412">
    <property type="term" value="P:translation"/>
    <property type="evidence" value="ECO:0007669"/>
    <property type="project" value="TreeGrafter"/>
</dbReference>
<dbReference type="InterPro" id="IPR003728">
    <property type="entry name" value="Ribosome_maturation_RimP"/>
</dbReference>
<dbReference type="InterPro" id="IPR035956">
    <property type="entry name" value="RimP_N_sf"/>
</dbReference>
<dbReference type="HAMAP" id="MF_01077">
    <property type="entry name" value="RimP"/>
    <property type="match status" value="1"/>
</dbReference>
<reference evidence="8" key="1">
    <citation type="submission" date="2016-10" db="EMBL/GenBank/DDBJ databases">
        <authorList>
            <person name="Varghese N."/>
            <person name="Submissions S."/>
        </authorList>
    </citation>
    <scope>NUCLEOTIDE SEQUENCE [LARGE SCALE GENOMIC DNA]</scope>
    <source>
        <strain evidence="8">DSM 22951</strain>
    </source>
</reference>
<dbReference type="NCBIfam" id="NF000930">
    <property type="entry name" value="PRK00092.2-2"/>
    <property type="match status" value="1"/>
</dbReference>
<comment type="function">
    <text evidence="3">Required for maturation of 30S ribosomal subunits.</text>
</comment>
<name>A0A2Y8ZXI5_9MICO</name>
<dbReference type="Gene3D" id="3.30.300.70">
    <property type="entry name" value="RimP-like superfamily, N-terminal"/>
    <property type="match status" value="1"/>
</dbReference>
<dbReference type="CDD" id="cd01734">
    <property type="entry name" value="YlxS_C"/>
    <property type="match status" value="1"/>
</dbReference>
<dbReference type="InterPro" id="IPR028998">
    <property type="entry name" value="RimP_C"/>
</dbReference>
<evidence type="ECO:0000256" key="2">
    <source>
        <dbReference type="ARBA" id="ARBA00022517"/>
    </source>
</evidence>
<dbReference type="SUPFAM" id="SSF75420">
    <property type="entry name" value="YhbC-like, N-terminal domain"/>
    <property type="match status" value="1"/>
</dbReference>
<evidence type="ECO:0000313" key="8">
    <source>
        <dbReference type="Proteomes" id="UP000250028"/>
    </source>
</evidence>